<feature type="region of interest" description="Disordered" evidence="1">
    <location>
        <begin position="1"/>
        <end position="20"/>
    </location>
</feature>
<evidence type="ECO:0000313" key="2">
    <source>
        <dbReference type="EMBL" id="KAK5858791.1"/>
    </source>
</evidence>
<name>A0AAN8ADK1_ELEMC</name>
<sequence length="78" mass="8713">MTLQEVTAPRQGATLPLQGAMTHPEATGHREFTAHQELTLQREATPHPHPRVGGSQTEPLPWTYATRSCSVGWEKQQR</sequence>
<organism evidence="2 3">
    <name type="scientific">Eleginops maclovinus</name>
    <name type="common">Patagonian blennie</name>
    <name type="synonym">Eleginus maclovinus</name>
    <dbReference type="NCBI Taxonomy" id="56733"/>
    <lineage>
        <taxon>Eukaryota</taxon>
        <taxon>Metazoa</taxon>
        <taxon>Chordata</taxon>
        <taxon>Craniata</taxon>
        <taxon>Vertebrata</taxon>
        <taxon>Euteleostomi</taxon>
        <taxon>Actinopterygii</taxon>
        <taxon>Neopterygii</taxon>
        <taxon>Teleostei</taxon>
        <taxon>Neoteleostei</taxon>
        <taxon>Acanthomorphata</taxon>
        <taxon>Eupercaria</taxon>
        <taxon>Perciformes</taxon>
        <taxon>Notothenioidei</taxon>
        <taxon>Eleginopidae</taxon>
        <taxon>Eleginops</taxon>
    </lineage>
</organism>
<reference evidence="2 3" key="2">
    <citation type="journal article" date="2023" name="Mol. Biol. Evol.">
        <title>Genomics of Secondarily Temperate Adaptation in the Only Non-Antarctic Icefish.</title>
        <authorList>
            <person name="Rivera-Colon A.G."/>
            <person name="Rayamajhi N."/>
            <person name="Minhas B.F."/>
            <person name="Madrigal G."/>
            <person name="Bilyk K.T."/>
            <person name="Yoon V."/>
            <person name="Hune M."/>
            <person name="Gregory S."/>
            <person name="Cheng C.H.C."/>
            <person name="Catchen J.M."/>
        </authorList>
    </citation>
    <scope>NUCLEOTIDE SEQUENCE [LARGE SCALE GENOMIC DNA]</scope>
    <source>
        <strain evidence="2">JMC-PN-2008</strain>
    </source>
</reference>
<accession>A0AAN8ADK1</accession>
<reference evidence="2 3" key="1">
    <citation type="journal article" date="2023" name="Genes (Basel)">
        <title>Chromosome-Level Genome Assembly and Circadian Gene Repertoire of the Patagonia Blennie Eleginops maclovinus-The Closest Ancestral Proxy of Antarctic Cryonotothenioids.</title>
        <authorList>
            <person name="Cheng C.C."/>
            <person name="Rivera-Colon A.G."/>
            <person name="Minhas B.F."/>
            <person name="Wilson L."/>
            <person name="Rayamajhi N."/>
            <person name="Vargas-Chacoff L."/>
            <person name="Catchen J.M."/>
        </authorList>
    </citation>
    <scope>NUCLEOTIDE SEQUENCE [LARGE SCALE GENOMIC DNA]</scope>
    <source>
        <strain evidence="2">JMC-PN-2008</strain>
    </source>
</reference>
<evidence type="ECO:0000313" key="3">
    <source>
        <dbReference type="Proteomes" id="UP001346869"/>
    </source>
</evidence>
<dbReference type="AlphaFoldDB" id="A0AAN8ADK1"/>
<evidence type="ECO:0000256" key="1">
    <source>
        <dbReference type="SAM" id="MobiDB-lite"/>
    </source>
</evidence>
<feature type="region of interest" description="Disordered" evidence="1">
    <location>
        <begin position="44"/>
        <end position="63"/>
    </location>
</feature>
<dbReference type="Proteomes" id="UP001346869">
    <property type="component" value="Unassembled WGS sequence"/>
</dbReference>
<proteinExistence type="predicted"/>
<gene>
    <name evidence="2" type="ORF">PBY51_002906</name>
</gene>
<keyword evidence="3" id="KW-1185">Reference proteome</keyword>
<protein>
    <submittedName>
        <fullName evidence="2">Uncharacterized protein</fullName>
    </submittedName>
</protein>
<dbReference type="EMBL" id="JAUZQC010000015">
    <property type="protein sequence ID" value="KAK5858791.1"/>
    <property type="molecule type" value="Genomic_DNA"/>
</dbReference>
<comment type="caution">
    <text evidence="2">The sequence shown here is derived from an EMBL/GenBank/DDBJ whole genome shotgun (WGS) entry which is preliminary data.</text>
</comment>